<proteinExistence type="predicted"/>
<feature type="transmembrane region" description="Helical" evidence="2">
    <location>
        <begin position="12"/>
        <end position="31"/>
    </location>
</feature>
<evidence type="ECO:0000256" key="1">
    <source>
        <dbReference type="SAM" id="MobiDB-lite"/>
    </source>
</evidence>
<dbReference type="EMBL" id="LS483426">
    <property type="protein sequence ID" value="SQH25688.1"/>
    <property type="molecule type" value="Genomic_DNA"/>
</dbReference>
<evidence type="ECO:0000313" key="3">
    <source>
        <dbReference type="EMBL" id="SQH25688.1"/>
    </source>
</evidence>
<dbReference type="GeneID" id="93263166"/>
<dbReference type="RefSeq" id="WP_003787848.1">
    <property type="nucleotide sequence ID" value="NZ_CP091518.1"/>
</dbReference>
<reference evidence="3 4" key="1">
    <citation type="submission" date="2018-06" db="EMBL/GenBank/DDBJ databases">
        <authorList>
            <consortium name="Pathogen Informatics"/>
            <person name="Doyle S."/>
        </authorList>
    </citation>
    <scope>NUCLEOTIDE SEQUENCE [LARGE SCALE GENOMIC DNA]</scope>
    <source>
        <strain evidence="3 4">NCTC10529</strain>
    </source>
</reference>
<name>A0AAX2J899_KINKI</name>
<organism evidence="3 4">
    <name type="scientific">Kingella kingae</name>
    <dbReference type="NCBI Taxonomy" id="504"/>
    <lineage>
        <taxon>Bacteria</taxon>
        <taxon>Pseudomonadati</taxon>
        <taxon>Pseudomonadota</taxon>
        <taxon>Betaproteobacteria</taxon>
        <taxon>Neisseriales</taxon>
        <taxon>Neisseriaceae</taxon>
        <taxon>Kingella</taxon>
    </lineage>
</organism>
<keyword evidence="2" id="KW-0812">Transmembrane</keyword>
<dbReference type="AlphaFoldDB" id="A0AAX2J899"/>
<evidence type="ECO:0000256" key="2">
    <source>
        <dbReference type="SAM" id="Phobius"/>
    </source>
</evidence>
<keyword evidence="2" id="KW-0472">Membrane</keyword>
<sequence length="276" mass="30203">MVWSKQKIHKAAWFVGVVLCGVMGYVGWQFIQIAEQSAANIKDNVAQPVPLPQTDWRMNQASAPAFEYSRASEPEINPSNGKDTLIQQGTLIQQDNGLNLQIKLHNQAKFDIGAVHIKVTIYADDKKTVLGTIKSLPIKLESALPIAEETVATVHLGNPDWLQAALLAQNKKALVQIIAVSDMNLPDIGYPQNSKNVWLSELPNIANADNNQAPEIANNDNRMPTATDETETRAKPNEDAVDAILKDYYAAPTGESRVLSHEVKQGVQPAPDADKP</sequence>
<evidence type="ECO:0000313" key="4">
    <source>
        <dbReference type="Proteomes" id="UP000248598"/>
    </source>
</evidence>
<protein>
    <recommendedName>
        <fullName evidence="5">Flp pilus assembly protein CpaB</fullName>
    </recommendedName>
</protein>
<evidence type="ECO:0008006" key="5">
    <source>
        <dbReference type="Google" id="ProtNLM"/>
    </source>
</evidence>
<dbReference type="Proteomes" id="UP000248598">
    <property type="component" value="Chromosome 1"/>
</dbReference>
<feature type="compositionally biased region" description="Polar residues" evidence="1">
    <location>
        <begin position="210"/>
        <end position="224"/>
    </location>
</feature>
<gene>
    <name evidence="3" type="ORF">NCTC10529_01901</name>
</gene>
<accession>A0AAX2J899</accession>
<feature type="region of interest" description="Disordered" evidence="1">
    <location>
        <begin position="210"/>
        <end position="239"/>
    </location>
</feature>
<keyword evidence="2" id="KW-1133">Transmembrane helix</keyword>
<feature type="region of interest" description="Disordered" evidence="1">
    <location>
        <begin position="256"/>
        <end position="276"/>
    </location>
</feature>